<keyword evidence="6 7" id="KW-0012">Acyltransferase</keyword>
<evidence type="ECO:0000256" key="6">
    <source>
        <dbReference type="ARBA" id="ARBA00023315"/>
    </source>
</evidence>
<protein>
    <recommendedName>
        <fullName evidence="7">Palmitoyltransferase</fullName>
        <ecNumber evidence="7">2.3.1.225</ecNumber>
    </recommendedName>
</protein>
<evidence type="ECO:0000313" key="11">
    <source>
        <dbReference type="WBParaSite" id="HDID_0000780801-mRNA-1"/>
    </source>
</evidence>
<comment type="catalytic activity">
    <reaction evidence="7">
        <text>L-cysteinyl-[protein] + hexadecanoyl-CoA = S-hexadecanoyl-L-cysteinyl-[protein] + CoA</text>
        <dbReference type="Rhea" id="RHEA:36683"/>
        <dbReference type="Rhea" id="RHEA-COMP:10131"/>
        <dbReference type="Rhea" id="RHEA-COMP:11032"/>
        <dbReference type="ChEBI" id="CHEBI:29950"/>
        <dbReference type="ChEBI" id="CHEBI:57287"/>
        <dbReference type="ChEBI" id="CHEBI:57379"/>
        <dbReference type="ChEBI" id="CHEBI:74151"/>
        <dbReference type="EC" id="2.3.1.225"/>
    </reaction>
</comment>
<keyword evidence="5 7" id="KW-0472">Membrane</keyword>
<evidence type="ECO:0000256" key="7">
    <source>
        <dbReference type="RuleBase" id="RU079119"/>
    </source>
</evidence>
<dbReference type="WBParaSite" id="HDID_0000780801-mRNA-1">
    <property type="protein sequence ID" value="HDID_0000780801-mRNA-1"/>
    <property type="gene ID" value="HDID_0000780801"/>
</dbReference>
<evidence type="ECO:0000256" key="2">
    <source>
        <dbReference type="ARBA" id="ARBA00022679"/>
    </source>
</evidence>
<organism evidence="11">
    <name type="scientific">Hymenolepis diminuta</name>
    <name type="common">Rat tapeworm</name>
    <dbReference type="NCBI Taxonomy" id="6216"/>
    <lineage>
        <taxon>Eukaryota</taxon>
        <taxon>Metazoa</taxon>
        <taxon>Spiralia</taxon>
        <taxon>Lophotrochozoa</taxon>
        <taxon>Platyhelminthes</taxon>
        <taxon>Cestoda</taxon>
        <taxon>Eucestoda</taxon>
        <taxon>Cyclophyllidea</taxon>
        <taxon>Hymenolepididae</taxon>
        <taxon>Hymenolepis</taxon>
    </lineage>
</organism>
<dbReference type="GO" id="GO:0019706">
    <property type="term" value="F:protein-cysteine S-palmitoyltransferase activity"/>
    <property type="evidence" value="ECO:0007669"/>
    <property type="project" value="UniProtKB-EC"/>
</dbReference>
<dbReference type="OrthoDB" id="302728at2759"/>
<keyword evidence="2 7" id="KW-0808">Transferase</keyword>
<feature type="transmembrane region" description="Helical" evidence="7">
    <location>
        <begin position="21"/>
        <end position="43"/>
    </location>
</feature>
<feature type="transmembrane region" description="Helical" evidence="7">
    <location>
        <begin position="55"/>
        <end position="76"/>
    </location>
</feature>
<evidence type="ECO:0000256" key="4">
    <source>
        <dbReference type="ARBA" id="ARBA00022989"/>
    </source>
</evidence>
<comment type="similarity">
    <text evidence="7">Belongs to the DHHC palmitoyltransferase family.</text>
</comment>
<dbReference type="InterPro" id="IPR001594">
    <property type="entry name" value="Palmitoyltrfase_DHHC"/>
</dbReference>
<evidence type="ECO:0000256" key="1">
    <source>
        <dbReference type="ARBA" id="ARBA00004141"/>
    </source>
</evidence>
<dbReference type="PANTHER" id="PTHR12246">
    <property type="entry name" value="PALMITOYLTRANSFERASE ZDHHC16"/>
    <property type="match status" value="1"/>
</dbReference>
<keyword evidence="3 7" id="KW-0812">Transmembrane</keyword>
<dbReference type="EMBL" id="UYSG01010982">
    <property type="protein sequence ID" value="VDL60124.1"/>
    <property type="molecule type" value="Genomic_DNA"/>
</dbReference>
<dbReference type="GO" id="GO:0016020">
    <property type="term" value="C:membrane"/>
    <property type="evidence" value="ECO:0007669"/>
    <property type="project" value="UniProtKB-SubCell"/>
</dbReference>
<comment type="subcellular location">
    <subcellularLocation>
        <location evidence="1">Membrane</location>
        <topology evidence="1">Multi-pass membrane protein</topology>
    </subcellularLocation>
</comment>
<proteinExistence type="inferred from homology"/>
<dbReference type="AlphaFoldDB" id="A0A0R3SRK0"/>
<feature type="transmembrane region" description="Helical" evidence="7">
    <location>
        <begin position="183"/>
        <end position="208"/>
    </location>
</feature>
<dbReference type="Pfam" id="PF01529">
    <property type="entry name" value="DHHC"/>
    <property type="match status" value="1"/>
</dbReference>
<gene>
    <name evidence="9" type="ORF">HDID_LOCUS7806</name>
</gene>
<accession>A0A0R3SRK0</accession>
<feature type="transmembrane region" description="Helical" evidence="7">
    <location>
        <begin position="143"/>
        <end position="163"/>
    </location>
</feature>
<dbReference type="Proteomes" id="UP000274504">
    <property type="component" value="Unassembled WGS sequence"/>
</dbReference>
<reference evidence="9 10" key="2">
    <citation type="submission" date="2018-11" db="EMBL/GenBank/DDBJ databases">
        <authorList>
            <consortium name="Pathogen Informatics"/>
        </authorList>
    </citation>
    <scope>NUCLEOTIDE SEQUENCE [LARGE SCALE GENOMIC DNA]</scope>
</reference>
<evidence type="ECO:0000313" key="10">
    <source>
        <dbReference type="Proteomes" id="UP000274504"/>
    </source>
</evidence>
<reference evidence="11" key="1">
    <citation type="submission" date="2017-02" db="UniProtKB">
        <authorList>
            <consortium name="WormBaseParasite"/>
        </authorList>
    </citation>
    <scope>IDENTIFICATION</scope>
</reference>
<name>A0A0R3SRK0_HYMDI</name>
<evidence type="ECO:0000313" key="9">
    <source>
        <dbReference type="EMBL" id="VDL60124.1"/>
    </source>
</evidence>
<evidence type="ECO:0000259" key="8">
    <source>
        <dbReference type="Pfam" id="PF01529"/>
    </source>
</evidence>
<dbReference type="InterPro" id="IPR039859">
    <property type="entry name" value="PFA4/ZDH16/20/ERF2-like"/>
</dbReference>
<dbReference type="PROSITE" id="PS50216">
    <property type="entry name" value="DHHC"/>
    <property type="match status" value="1"/>
</dbReference>
<evidence type="ECO:0000256" key="5">
    <source>
        <dbReference type="ARBA" id="ARBA00023136"/>
    </source>
</evidence>
<evidence type="ECO:0000256" key="3">
    <source>
        <dbReference type="ARBA" id="ARBA00022692"/>
    </source>
</evidence>
<feature type="domain" description="Palmitoyltransferase DHHC" evidence="8">
    <location>
        <begin position="95"/>
        <end position="221"/>
    </location>
</feature>
<dbReference type="STRING" id="6216.A0A0R3SRK0"/>
<sequence length="286" mass="33375">MHPIGFIRRILSLKILSSKQSRFVIVLSLTFLLFYIECFFIIFDILGQHTMLYNFFIVCAGFLFLNVLYNLLFIIITDPSIAKLMIAQRCGPDWSYCIRCESVRPPRAHHCRQCDVCVIRFDHHCTFLAQCIGLANMKYFMHLLIQISICCFIATGFNFLYVFRFIYSDWYIWQTLLCILNPAPFFFLCLMTSLCTIFGPATAIFFIYHLRRILRNQTCVEVLIASAKNPSQISYDNADLRPLNFDLGWRSNLEQVMGKRWLVGFFLPFISSQQTIDGLSYPLAEN</sequence>
<comment type="domain">
    <text evidence="7">The DHHC domain is required for palmitoyltransferase activity.</text>
</comment>
<keyword evidence="4 7" id="KW-1133">Transmembrane helix</keyword>
<dbReference type="EC" id="2.3.1.225" evidence="7"/>